<keyword evidence="3" id="KW-1185">Reference proteome</keyword>
<dbReference type="InParanoid" id="A0A0R2G5T8"/>
<keyword evidence="1" id="KW-1133">Transmembrane helix</keyword>
<evidence type="ECO:0000313" key="3">
    <source>
        <dbReference type="Proteomes" id="UP000051296"/>
    </source>
</evidence>
<keyword evidence="1" id="KW-0472">Membrane</keyword>
<sequence>MKDFLNLLINLAIIIVVICFVPVLFQLKEKRSEIGYADLKTPIWLGIQDFKKKYGINIIKYVIEQFLKGHPQDRLKYRFITVGALSTKWLAFIWIVAVVVTKRNLKITSFFVPIMLLLAFNILHKFYLKMLLKALDYVLSKAEELFKNDESAKSIKQTMAQQKIVLSMSLTEVNTFLKTSLTVGVLVALEMMIELV</sequence>
<reference evidence="2 3" key="1">
    <citation type="journal article" date="2015" name="Genome Announc.">
        <title>Expanding the biotechnology potential of lactobacilli through comparative genomics of 213 strains and associated genera.</title>
        <authorList>
            <person name="Sun Z."/>
            <person name="Harris H.M."/>
            <person name="McCann A."/>
            <person name="Guo C."/>
            <person name="Argimon S."/>
            <person name="Zhang W."/>
            <person name="Yang X."/>
            <person name="Jeffery I.B."/>
            <person name="Cooney J.C."/>
            <person name="Kagawa T.F."/>
            <person name="Liu W."/>
            <person name="Song Y."/>
            <person name="Salvetti E."/>
            <person name="Wrobel A."/>
            <person name="Rasinkangas P."/>
            <person name="Parkhill J."/>
            <person name="Rea M.C."/>
            <person name="O'Sullivan O."/>
            <person name="Ritari J."/>
            <person name="Douillard F.P."/>
            <person name="Paul Ross R."/>
            <person name="Yang R."/>
            <person name="Briner A.E."/>
            <person name="Felis G.E."/>
            <person name="de Vos W.M."/>
            <person name="Barrangou R."/>
            <person name="Klaenhammer T.R."/>
            <person name="Caufield P.W."/>
            <person name="Cui Y."/>
            <person name="Zhang H."/>
            <person name="O'Toole P.W."/>
        </authorList>
    </citation>
    <scope>NUCLEOTIDE SEQUENCE [LARGE SCALE GENOMIC DNA]</scope>
    <source>
        <strain evidence="2 3">DSM 20190</strain>
    </source>
</reference>
<name>A0A0R2G5T8_9LACO</name>
<evidence type="ECO:0000256" key="1">
    <source>
        <dbReference type="SAM" id="Phobius"/>
    </source>
</evidence>
<feature type="transmembrane region" description="Helical" evidence="1">
    <location>
        <begin position="6"/>
        <end position="25"/>
    </location>
</feature>
<dbReference type="RefSeq" id="WP_022790976.1">
    <property type="nucleotide sequence ID" value="NZ_ATUU01000001.1"/>
</dbReference>
<feature type="transmembrane region" description="Helical" evidence="1">
    <location>
        <begin position="105"/>
        <end position="123"/>
    </location>
</feature>
<gene>
    <name evidence="2" type="ORF">IV68_GL000330</name>
</gene>
<dbReference type="AlphaFoldDB" id="A0A0R2G5T8"/>
<organism evidence="2 3">
    <name type="scientific">Weissella halotolerans DSM 20190</name>
    <dbReference type="NCBI Taxonomy" id="1123500"/>
    <lineage>
        <taxon>Bacteria</taxon>
        <taxon>Bacillati</taxon>
        <taxon>Bacillota</taxon>
        <taxon>Bacilli</taxon>
        <taxon>Lactobacillales</taxon>
        <taxon>Lactobacillaceae</taxon>
        <taxon>Weissella</taxon>
    </lineage>
</organism>
<evidence type="ECO:0000313" key="2">
    <source>
        <dbReference type="EMBL" id="KRN33525.1"/>
    </source>
</evidence>
<comment type="caution">
    <text evidence="2">The sequence shown here is derived from an EMBL/GenBank/DDBJ whole genome shotgun (WGS) entry which is preliminary data.</text>
</comment>
<accession>A0A0R2G5T8</accession>
<dbReference type="PATRIC" id="fig|1123500.6.peg.330"/>
<protein>
    <submittedName>
        <fullName evidence="2">Uncharacterized protein</fullName>
    </submittedName>
</protein>
<keyword evidence="1" id="KW-0812">Transmembrane</keyword>
<dbReference type="EMBL" id="JQAX01000001">
    <property type="protein sequence ID" value="KRN33525.1"/>
    <property type="molecule type" value="Genomic_DNA"/>
</dbReference>
<feature type="transmembrane region" description="Helical" evidence="1">
    <location>
        <begin position="77"/>
        <end position="99"/>
    </location>
</feature>
<dbReference type="Proteomes" id="UP000051296">
    <property type="component" value="Unassembled WGS sequence"/>
</dbReference>
<proteinExistence type="predicted"/>